<dbReference type="GO" id="GO:0006654">
    <property type="term" value="P:phosphatidic acid biosynthetic process"/>
    <property type="evidence" value="ECO:0007669"/>
    <property type="project" value="TreeGrafter"/>
</dbReference>
<dbReference type="GO" id="GO:0055088">
    <property type="term" value="P:lipid homeostasis"/>
    <property type="evidence" value="ECO:0007669"/>
    <property type="project" value="TreeGrafter"/>
</dbReference>
<dbReference type="Gene3D" id="3.40.50.1820">
    <property type="entry name" value="alpha/beta hydrolase"/>
    <property type="match status" value="1"/>
</dbReference>
<dbReference type="OMA" id="WAFAEHW"/>
<dbReference type="STRING" id="554065.E1ZU65"/>
<dbReference type="Pfam" id="PF12697">
    <property type="entry name" value="Abhydrolase_6"/>
    <property type="match status" value="1"/>
</dbReference>
<dbReference type="KEGG" id="cvr:CHLNCDRAFT_28917"/>
<reference evidence="2 3" key="1">
    <citation type="journal article" date="2010" name="Plant Cell">
        <title>The Chlorella variabilis NC64A genome reveals adaptation to photosymbiosis, coevolution with viruses, and cryptic sex.</title>
        <authorList>
            <person name="Blanc G."/>
            <person name="Duncan G."/>
            <person name="Agarkova I."/>
            <person name="Borodovsky M."/>
            <person name="Gurnon J."/>
            <person name="Kuo A."/>
            <person name="Lindquist E."/>
            <person name="Lucas S."/>
            <person name="Pangilinan J."/>
            <person name="Polle J."/>
            <person name="Salamov A."/>
            <person name="Terry A."/>
            <person name="Yamada T."/>
            <person name="Dunigan D.D."/>
            <person name="Grigoriev I.V."/>
            <person name="Claverie J.M."/>
            <person name="Van Etten J.L."/>
        </authorList>
    </citation>
    <scope>NUCLEOTIDE SEQUENCE [LARGE SCALE GENOMIC DNA]</scope>
    <source>
        <strain evidence="2 3">NC64A</strain>
    </source>
</reference>
<gene>
    <name evidence="2" type="ORF">CHLNCDRAFT_28917</name>
</gene>
<dbReference type="GO" id="GO:0042171">
    <property type="term" value="F:lysophosphatidic acid acyltransferase activity"/>
    <property type="evidence" value="ECO:0007669"/>
    <property type="project" value="TreeGrafter"/>
</dbReference>
<dbReference type="FunCoup" id="E1ZU65">
    <property type="interactions" value="105"/>
</dbReference>
<organism evidence="3">
    <name type="scientific">Chlorella variabilis</name>
    <name type="common">Green alga</name>
    <dbReference type="NCBI Taxonomy" id="554065"/>
    <lineage>
        <taxon>Eukaryota</taxon>
        <taxon>Viridiplantae</taxon>
        <taxon>Chlorophyta</taxon>
        <taxon>core chlorophytes</taxon>
        <taxon>Trebouxiophyceae</taxon>
        <taxon>Chlorellales</taxon>
        <taxon>Chlorellaceae</taxon>
        <taxon>Chlorella clade</taxon>
        <taxon>Chlorella</taxon>
    </lineage>
</organism>
<evidence type="ECO:0000259" key="1">
    <source>
        <dbReference type="Pfam" id="PF12697"/>
    </source>
</evidence>
<evidence type="ECO:0000313" key="3">
    <source>
        <dbReference type="Proteomes" id="UP000008141"/>
    </source>
</evidence>
<name>E1ZU65_CHLVA</name>
<dbReference type="PANTHER" id="PTHR42886:SF42">
    <property type="entry name" value="ALPHA_BETA-HYDROLASES SUPERFAMILY PROTEIN"/>
    <property type="match status" value="1"/>
</dbReference>
<dbReference type="EMBL" id="GL433907">
    <property type="protein sequence ID" value="EFN50629.1"/>
    <property type="molecule type" value="Genomic_DNA"/>
</dbReference>
<dbReference type="OrthoDB" id="8119704at2759"/>
<dbReference type="Proteomes" id="UP000008141">
    <property type="component" value="Unassembled WGS sequence"/>
</dbReference>
<accession>E1ZU65</accession>
<dbReference type="eggNOG" id="ENOG502QTPE">
    <property type="taxonomic scope" value="Eukaryota"/>
</dbReference>
<dbReference type="InterPro" id="IPR000073">
    <property type="entry name" value="AB_hydrolase_1"/>
</dbReference>
<dbReference type="GeneID" id="17350064"/>
<proteinExistence type="predicted"/>
<sequence length="300" mass="31901">MAAGSSFITLPDGMQLELLHLPAASAAASPRPPLLFIHGSFHGAWCWQERWMPYFAAAGYDSYAVSIRGQGGSDRTGADGKQLAVSGDLQSLTDDLAHVVAALPSPPILVAHSFGALLAEKYATELGGGGSGSARPPLAGIAVVCGVPPSGNKTIILRVCKTSLVLAWRITWAFVGKSFARSLDECRFAFFSEDLPRGDLIRYQAQLAACSPVRLLDLASLNKVLPLPQLPAVARSVPAFVAGSPDDIVVDWPAVEETASWFGVQPVRWDCTAHDCMLDTRWEAAAASLCAWLDTVQTRA</sequence>
<keyword evidence="3" id="KW-1185">Reference proteome</keyword>
<dbReference type="InParanoid" id="E1ZU65"/>
<dbReference type="RefSeq" id="XP_005842749.1">
    <property type="nucleotide sequence ID" value="XM_005842691.1"/>
</dbReference>
<feature type="domain" description="AB hydrolase-1" evidence="1">
    <location>
        <begin position="34"/>
        <end position="286"/>
    </location>
</feature>
<dbReference type="PANTHER" id="PTHR42886">
    <property type="entry name" value="RE40534P-RELATED"/>
    <property type="match status" value="1"/>
</dbReference>
<dbReference type="InterPro" id="IPR029058">
    <property type="entry name" value="AB_hydrolase_fold"/>
</dbReference>
<evidence type="ECO:0000313" key="2">
    <source>
        <dbReference type="EMBL" id="EFN50629.1"/>
    </source>
</evidence>
<dbReference type="SUPFAM" id="SSF53474">
    <property type="entry name" value="alpha/beta-Hydrolases"/>
    <property type="match status" value="1"/>
</dbReference>
<protein>
    <recommendedName>
        <fullName evidence="1">AB hydrolase-1 domain-containing protein</fullName>
    </recommendedName>
</protein>
<dbReference type="GO" id="GO:0052689">
    <property type="term" value="F:carboxylic ester hydrolase activity"/>
    <property type="evidence" value="ECO:0007669"/>
    <property type="project" value="TreeGrafter"/>
</dbReference>
<dbReference type="AlphaFoldDB" id="E1ZU65"/>